<dbReference type="RefSeq" id="WP_074537934.1">
    <property type="nucleotide sequence ID" value="NZ_FNBD01000003.1"/>
</dbReference>
<dbReference type="CDD" id="cd05254">
    <property type="entry name" value="dTDP_HR_like_SDR_e"/>
    <property type="match status" value="1"/>
</dbReference>
<evidence type="ECO:0000256" key="1">
    <source>
        <dbReference type="ARBA" id="ARBA00004781"/>
    </source>
</evidence>
<dbReference type="PANTHER" id="PTHR10491">
    <property type="entry name" value="DTDP-4-DEHYDRORHAMNOSE REDUCTASE"/>
    <property type="match status" value="1"/>
</dbReference>
<dbReference type="InterPro" id="IPR036291">
    <property type="entry name" value="NAD(P)-bd_dom_sf"/>
</dbReference>
<dbReference type="Gene3D" id="3.90.25.10">
    <property type="entry name" value="UDP-galactose 4-epimerase, domain 1"/>
    <property type="match status" value="1"/>
</dbReference>
<organism evidence="8 9">
    <name type="scientific">Cellulophaga baltica</name>
    <dbReference type="NCBI Taxonomy" id="76594"/>
    <lineage>
        <taxon>Bacteria</taxon>
        <taxon>Pseudomonadati</taxon>
        <taxon>Bacteroidota</taxon>
        <taxon>Flavobacteriia</taxon>
        <taxon>Flavobacteriales</taxon>
        <taxon>Flavobacteriaceae</taxon>
        <taxon>Cellulophaga</taxon>
    </lineage>
</organism>
<evidence type="ECO:0000256" key="3">
    <source>
        <dbReference type="ARBA" id="ARBA00012929"/>
    </source>
</evidence>
<proteinExistence type="inferred from homology"/>
<dbReference type="SUPFAM" id="SSF51735">
    <property type="entry name" value="NAD(P)-binding Rossmann-fold domains"/>
    <property type="match status" value="1"/>
</dbReference>
<keyword evidence="6" id="KW-0521">NADP</keyword>
<dbReference type="GO" id="GO:0005829">
    <property type="term" value="C:cytosol"/>
    <property type="evidence" value="ECO:0007669"/>
    <property type="project" value="TreeGrafter"/>
</dbReference>
<evidence type="ECO:0000259" key="7">
    <source>
        <dbReference type="Pfam" id="PF04321"/>
    </source>
</evidence>
<keyword evidence="9" id="KW-1185">Reference proteome</keyword>
<sequence>MINILVTGASGQLGKTLNDVKLEYPKLDFVFLDSKQLDITDNLSIEKAFTLANFDFCINCAAYTNVEQSEKTPENAFKVNAEGVKNLALACKENNTTLIHISTDYVFDGKKSEPYTIEDTPNPINEYGKSKLAGEKYIQEILDRYYIIRTSWLYSKIHGKNFYKTILEKAKKGDLIKVTDRQIGCPTDTINLSKFILGLIINHSSKFGMFHYTDNKPLTWYGFALKILGSNKLDESTTLVKTNKYRSFAKRPKNSCLTTTLIE</sequence>
<comment type="pathway">
    <text evidence="1 6">Carbohydrate biosynthesis; dTDP-L-rhamnose biosynthesis.</text>
</comment>
<dbReference type="InterPro" id="IPR005913">
    <property type="entry name" value="dTDP_dehydrorham_reduct"/>
</dbReference>
<dbReference type="Proteomes" id="UP000182114">
    <property type="component" value="Unassembled WGS sequence"/>
</dbReference>
<dbReference type="Pfam" id="PF04321">
    <property type="entry name" value="RmlD_sub_bind"/>
    <property type="match status" value="1"/>
</dbReference>
<name>A0A1G7FPT8_9FLAO</name>
<dbReference type="Gene3D" id="3.40.50.720">
    <property type="entry name" value="NAD(P)-binding Rossmann-like Domain"/>
    <property type="match status" value="1"/>
</dbReference>
<keyword evidence="6" id="KW-0560">Oxidoreductase</keyword>
<dbReference type="GO" id="GO:0008831">
    <property type="term" value="F:dTDP-4-dehydrorhamnose reductase activity"/>
    <property type="evidence" value="ECO:0007669"/>
    <property type="project" value="UniProtKB-EC"/>
</dbReference>
<dbReference type="UniPathway" id="UPA00124"/>
<accession>A0A1G7FPT8</accession>
<dbReference type="NCBIfam" id="TIGR01214">
    <property type="entry name" value="rmlD"/>
    <property type="match status" value="1"/>
</dbReference>
<dbReference type="PANTHER" id="PTHR10491:SF4">
    <property type="entry name" value="METHIONINE ADENOSYLTRANSFERASE 2 SUBUNIT BETA"/>
    <property type="match status" value="1"/>
</dbReference>
<evidence type="ECO:0000256" key="5">
    <source>
        <dbReference type="ARBA" id="ARBA00048200"/>
    </source>
</evidence>
<protein>
    <recommendedName>
        <fullName evidence="4 6">dTDP-4-dehydrorhamnose reductase</fullName>
        <ecNumber evidence="3 6">1.1.1.133</ecNumber>
    </recommendedName>
</protein>
<comment type="catalytic activity">
    <reaction evidence="5">
        <text>dTDP-beta-L-rhamnose + NADP(+) = dTDP-4-dehydro-beta-L-rhamnose + NADPH + H(+)</text>
        <dbReference type="Rhea" id="RHEA:21796"/>
        <dbReference type="ChEBI" id="CHEBI:15378"/>
        <dbReference type="ChEBI" id="CHEBI:57510"/>
        <dbReference type="ChEBI" id="CHEBI:57783"/>
        <dbReference type="ChEBI" id="CHEBI:58349"/>
        <dbReference type="ChEBI" id="CHEBI:62830"/>
        <dbReference type="EC" id="1.1.1.133"/>
    </reaction>
</comment>
<gene>
    <name evidence="8" type="ORF">SAMN04487992_103413</name>
</gene>
<reference evidence="9" key="1">
    <citation type="submission" date="2016-10" db="EMBL/GenBank/DDBJ databases">
        <authorList>
            <person name="Varghese N."/>
            <person name="Submissions S."/>
        </authorList>
    </citation>
    <scope>NUCLEOTIDE SEQUENCE [LARGE SCALE GENOMIC DNA]</scope>
    <source>
        <strain evidence="9">DSM 24729</strain>
    </source>
</reference>
<comment type="similarity">
    <text evidence="2 6">Belongs to the dTDP-4-dehydrorhamnose reductase family.</text>
</comment>
<feature type="domain" description="RmlD-like substrate binding" evidence="7">
    <location>
        <begin position="3"/>
        <end position="262"/>
    </location>
</feature>
<dbReference type="InterPro" id="IPR029903">
    <property type="entry name" value="RmlD-like-bd"/>
</dbReference>
<evidence type="ECO:0000313" key="9">
    <source>
        <dbReference type="Proteomes" id="UP000182114"/>
    </source>
</evidence>
<dbReference type="AlphaFoldDB" id="A0A1G7FPT8"/>
<dbReference type="EMBL" id="FNBD01000003">
    <property type="protein sequence ID" value="SDE77926.1"/>
    <property type="molecule type" value="Genomic_DNA"/>
</dbReference>
<evidence type="ECO:0000256" key="2">
    <source>
        <dbReference type="ARBA" id="ARBA00010944"/>
    </source>
</evidence>
<dbReference type="EC" id="1.1.1.133" evidence="3 6"/>
<evidence type="ECO:0000256" key="4">
    <source>
        <dbReference type="ARBA" id="ARBA00017099"/>
    </source>
</evidence>
<evidence type="ECO:0000256" key="6">
    <source>
        <dbReference type="RuleBase" id="RU364082"/>
    </source>
</evidence>
<dbReference type="GO" id="GO:0019305">
    <property type="term" value="P:dTDP-rhamnose biosynthetic process"/>
    <property type="evidence" value="ECO:0007669"/>
    <property type="project" value="UniProtKB-UniPathway"/>
</dbReference>
<comment type="function">
    <text evidence="6">Catalyzes the reduction of dTDP-6-deoxy-L-lyxo-4-hexulose to yield dTDP-L-rhamnose.</text>
</comment>
<evidence type="ECO:0000313" key="8">
    <source>
        <dbReference type="EMBL" id="SDE77926.1"/>
    </source>
</evidence>